<dbReference type="PROSITE" id="PS00107">
    <property type="entry name" value="PROTEIN_KINASE_ATP"/>
    <property type="match status" value="1"/>
</dbReference>
<dbReference type="InterPro" id="IPR017441">
    <property type="entry name" value="Protein_kinase_ATP_BS"/>
</dbReference>
<dbReference type="GO" id="GO:0005524">
    <property type="term" value="F:ATP binding"/>
    <property type="evidence" value="ECO:0007669"/>
    <property type="project" value="UniProtKB-UniRule"/>
</dbReference>
<comment type="caution">
    <text evidence="9">The sequence shown here is derived from an EMBL/GenBank/DDBJ whole genome shotgun (WGS) entry which is preliminary data.</text>
</comment>
<dbReference type="OMA" id="CANPFSF"/>
<evidence type="ECO:0000256" key="2">
    <source>
        <dbReference type="ARBA" id="ARBA00022527"/>
    </source>
</evidence>
<dbReference type="Pfam" id="PF00069">
    <property type="entry name" value="Pkinase"/>
    <property type="match status" value="1"/>
</dbReference>
<keyword evidence="4 7" id="KW-0547">Nucleotide-binding</keyword>
<dbReference type="SUPFAM" id="SSF56112">
    <property type="entry name" value="Protein kinase-like (PK-like)"/>
    <property type="match status" value="1"/>
</dbReference>
<sequence length="215" mass="24777">MADLNGGAQYTDFPAMPTYGGRFVRYNIFGNEFEITSKYLPPIMPIGRGAYGIVCSMLNSETNEMVAMKKIMNAFDNYMDAKRTLREIKLLRHLDHENICDFGLARPNADNDFMTEYVVTRWYRAPELLLNSSDYSAAIDVWSVGCIYMELMNRKPLFAVEEALEHPYLERLHDIDDEPVCANPFSFDFEQQVLGEQQIKDLIFQEALAHNPEYA</sequence>
<name>A0A103XPV6_CYNCS</name>
<proteinExistence type="inferred from homology"/>
<reference evidence="9 10" key="1">
    <citation type="journal article" date="2016" name="Sci. Rep.">
        <title>The genome sequence of the outbreeding globe artichoke constructed de novo incorporating a phase-aware low-pass sequencing strategy of F1 progeny.</title>
        <authorList>
            <person name="Scaglione D."/>
            <person name="Reyes-Chin-Wo S."/>
            <person name="Acquadro A."/>
            <person name="Froenicke L."/>
            <person name="Portis E."/>
            <person name="Beitel C."/>
            <person name="Tirone M."/>
            <person name="Mauro R."/>
            <person name="Lo Monaco A."/>
            <person name="Mauromicale G."/>
            <person name="Faccioli P."/>
            <person name="Cattivelli L."/>
            <person name="Rieseberg L."/>
            <person name="Michelmore R."/>
            <person name="Lanteri S."/>
        </authorList>
    </citation>
    <scope>NUCLEOTIDE SEQUENCE [LARGE SCALE GENOMIC DNA]</scope>
    <source>
        <strain evidence="9">2C</strain>
    </source>
</reference>
<evidence type="ECO:0000256" key="7">
    <source>
        <dbReference type="PROSITE-ProRule" id="PRU10141"/>
    </source>
</evidence>
<dbReference type="Gene3D" id="3.30.200.20">
    <property type="entry name" value="Phosphorylase Kinase, domain 1"/>
    <property type="match status" value="2"/>
</dbReference>
<dbReference type="AlphaFoldDB" id="A0A103XPV6"/>
<organism evidence="9 10">
    <name type="scientific">Cynara cardunculus var. scolymus</name>
    <name type="common">Globe artichoke</name>
    <name type="synonym">Cynara scolymus</name>
    <dbReference type="NCBI Taxonomy" id="59895"/>
    <lineage>
        <taxon>Eukaryota</taxon>
        <taxon>Viridiplantae</taxon>
        <taxon>Streptophyta</taxon>
        <taxon>Embryophyta</taxon>
        <taxon>Tracheophyta</taxon>
        <taxon>Spermatophyta</taxon>
        <taxon>Magnoliopsida</taxon>
        <taxon>eudicotyledons</taxon>
        <taxon>Gunneridae</taxon>
        <taxon>Pentapetalae</taxon>
        <taxon>asterids</taxon>
        <taxon>campanulids</taxon>
        <taxon>Asterales</taxon>
        <taxon>Asteraceae</taxon>
        <taxon>Carduoideae</taxon>
        <taxon>Cardueae</taxon>
        <taxon>Carduinae</taxon>
        <taxon>Cynara</taxon>
    </lineage>
</organism>
<keyword evidence="5 9" id="KW-0418">Kinase</keyword>
<dbReference type="SMART" id="SM00220">
    <property type="entry name" value="S_TKc"/>
    <property type="match status" value="1"/>
</dbReference>
<dbReference type="Gramene" id="KVH94574">
    <property type="protein sequence ID" value="KVH94574"/>
    <property type="gene ID" value="Ccrd_003362"/>
</dbReference>
<dbReference type="PANTHER" id="PTHR24055">
    <property type="entry name" value="MITOGEN-ACTIVATED PROTEIN KINASE"/>
    <property type="match status" value="1"/>
</dbReference>
<dbReference type="InterPro" id="IPR011009">
    <property type="entry name" value="Kinase-like_dom_sf"/>
</dbReference>
<dbReference type="InterPro" id="IPR050117">
    <property type="entry name" value="MAPK"/>
</dbReference>
<dbReference type="InterPro" id="IPR000719">
    <property type="entry name" value="Prot_kinase_dom"/>
</dbReference>
<evidence type="ECO:0000256" key="3">
    <source>
        <dbReference type="ARBA" id="ARBA00022679"/>
    </source>
</evidence>
<evidence type="ECO:0000256" key="6">
    <source>
        <dbReference type="ARBA" id="ARBA00022840"/>
    </source>
</evidence>
<evidence type="ECO:0000256" key="1">
    <source>
        <dbReference type="ARBA" id="ARBA00008832"/>
    </source>
</evidence>
<dbReference type="GO" id="GO:0004674">
    <property type="term" value="F:protein serine/threonine kinase activity"/>
    <property type="evidence" value="ECO:0007669"/>
    <property type="project" value="UniProtKB-KW"/>
</dbReference>
<dbReference type="Gene3D" id="1.10.510.10">
    <property type="entry name" value="Transferase(Phosphotransferase) domain 1"/>
    <property type="match status" value="2"/>
</dbReference>
<keyword evidence="3" id="KW-0808">Transferase</keyword>
<gene>
    <name evidence="9" type="ORF">Ccrd_003362</name>
</gene>
<evidence type="ECO:0000259" key="8">
    <source>
        <dbReference type="PROSITE" id="PS50011"/>
    </source>
</evidence>
<keyword evidence="6 7" id="KW-0067">ATP-binding</keyword>
<evidence type="ECO:0000313" key="10">
    <source>
        <dbReference type="Proteomes" id="UP000243975"/>
    </source>
</evidence>
<evidence type="ECO:0000313" key="9">
    <source>
        <dbReference type="EMBL" id="KVH94574.1"/>
    </source>
</evidence>
<protein>
    <submittedName>
        <fullName evidence="9">Protein kinase, ATP binding site-containing protein</fullName>
    </submittedName>
</protein>
<dbReference type="PROSITE" id="PS50011">
    <property type="entry name" value="PROTEIN_KINASE_DOM"/>
    <property type="match status" value="1"/>
</dbReference>
<feature type="binding site" evidence="7">
    <location>
        <position position="69"/>
    </location>
    <ligand>
        <name>ATP</name>
        <dbReference type="ChEBI" id="CHEBI:30616"/>
    </ligand>
</feature>
<comment type="similarity">
    <text evidence="1">Belongs to the protein kinase superfamily. CMGC Ser/Thr protein kinase family. MAP kinase subfamily.</text>
</comment>
<evidence type="ECO:0000256" key="5">
    <source>
        <dbReference type="ARBA" id="ARBA00022777"/>
    </source>
</evidence>
<dbReference type="FunFam" id="3.30.200.20:FF:000046">
    <property type="entry name" value="Mitogen-activated protein kinase"/>
    <property type="match status" value="1"/>
</dbReference>
<dbReference type="STRING" id="59895.A0A103XPV6"/>
<accession>A0A103XPV6</accession>
<evidence type="ECO:0000256" key="4">
    <source>
        <dbReference type="ARBA" id="ARBA00022741"/>
    </source>
</evidence>
<dbReference type="Proteomes" id="UP000243975">
    <property type="component" value="Unassembled WGS sequence"/>
</dbReference>
<keyword evidence="10" id="KW-1185">Reference proteome</keyword>
<dbReference type="EMBL" id="LEKV01004547">
    <property type="protein sequence ID" value="KVH94574.1"/>
    <property type="molecule type" value="Genomic_DNA"/>
</dbReference>
<keyword evidence="2" id="KW-0723">Serine/threonine-protein kinase</keyword>
<feature type="domain" description="Protein kinase" evidence="8">
    <location>
        <begin position="1"/>
        <end position="214"/>
    </location>
</feature>